<dbReference type="EMBL" id="CM056742">
    <property type="protein sequence ID" value="KAJ8674697.1"/>
    <property type="molecule type" value="Genomic_DNA"/>
</dbReference>
<protein>
    <submittedName>
        <fullName evidence="1">Uncharacterized protein</fullName>
    </submittedName>
</protein>
<name>A0ACC2NWV8_9HYME</name>
<evidence type="ECO:0000313" key="2">
    <source>
        <dbReference type="Proteomes" id="UP001239111"/>
    </source>
</evidence>
<reference evidence="1" key="1">
    <citation type="submission" date="2023-04" db="EMBL/GenBank/DDBJ databases">
        <title>A chromosome-level genome assembly of the parasitoid wasp Eretmocerus hayati.</title>
        <authorList>
            <person name="Zhong Y."/>
            <person name="Liu S."/>
            <person name="Liu Y."/>
        </authorList>
    </citation>
    <scope>NUCLEOTIDE SEQUENCE</scope>
    <source>
        <strain evidence="1">ZJU_SS_LIU_2023</strain>
    </source>
</reference>
<sequence>MEQLECALDFIGNEPVITGTDINCISLMWNWRSDQTDDGALKAAYSKSCDEYHQATSERRKESWKEFVKTSMEDNLYGFVYKMFNEKISPSQMNNIQRPDGTYTSNWTETSDAPLDNFFGSEDPLEEPQNDRQPTEGDGTI</sequence>
<organism evidence="1 2">
    <name type="scientific">Eretmocerus hayati</name>
    <dbReference type="NCBI Taxonomy" id="131215"/>
    <lineage>
        <taxon>Eukaryota</taxon>
        <taxon>Metazoa</taxon>
        <taxon>Ecdysozoa</taxon>
        <taxon>Arthropoda</taxon>
        <taxon>Hexapoda</taxon>
        <taxon>Insecta</taxon>
        <taxon>Pterygota</taxon>
        <taxon>Neoptera</taxon>
        <taxon>Endopterygota</taxon>
        <taxon>Hymenoptera</taxon>
        <taxon>Apocrita</taxon>
        <taxon>Proctotrupomorpha</taxon>
        <taxon>Chalcidoidea</taxon>
        <taxon>Aphelinidae</taxon>
        <taxon>Aphelininae</taxon>
        <taxon>Eretmocerus</taxon>
    </lineage>
</organism>
<evidence type="ECO:0000313" key="1">
    <source>
        <dbReference type="EMBL" id="KAJ8674697.1"/>
    </source>
</evidence>
<comment type="caution">
    <text evidence="1">The sequence shown here is derived from an EMBL/GenBank/DDBJ whole genome shotgun (WGS) entry which is preliminary data.</text>
</comment>
<accession>A0ACC2NWV8</accession>
<dbReference type="Proteomes" id="UP001239111">
    <property type="component" value="Chromosome 2"/>
</dbReference>
<gene>
    <name evidence="1" type="ORF">QAD02_010483</name>
</gene>
<proteinExistence type="predicted"/>
<keyword evidence="2" id="KW-1185">Reference proteome</keyword>